<name>A0A6G0T3X7_APHGL</name>
<dbReference type="AlphaFoldDB" id="A0A6G0T3X7"/>
<comment type="caution">
    <text evidence="2">The sequence shown here is derived from an EMBL/GenBank/DDBJ whole genome shotgun (WGS) entry which is preliminary data.</text>
</comment>
<evidence type="ECO:0000313" key="3">
    <source>
        <dbReference type="Proteomes" id="UP000475862"/>
    </source>
</evidence>
<accession>A0A6G0T3X7</accession>
<feature type="non-terminal residue" evidence="2">
    <location>
        <position position="221"/>
    </location>
</feature>
<evidence type="ECO:0000256" key="1">
    <source>
        <dbReference type="SAM" id="MobiDB-lite"/>
    </source>
</evidence>
<dbReference type="EMBL" id="VYZN01000064">
    <property type="protein sequence ID" value="KAE9525118.1"/>
    <property type="molecule type" value="Genomic_DNA"/>
</dbReference>
<reference evidence="2 3" key="1">
    <citation type="submission" date="2019-08" db="EMBL/GenBank/DDBJ databases">
        <title>The genome of the soybean aphid Biotype 1, its phylome, world population structure and adaptation to the North American continent.</title>
        <authorList>
            <person name="Giordano R."/>
            <person name="Donthu R.K."/>
            <person name="Hernandez A.G."/>
            <person name="Wright C.L."/>
            <person name="Zimin A.V."/>
        </authorList>
    </citation>
    <scope>NUCLEOTIDE SEQUENCE [LARGE SCALE GENOMIC DNA]</scope>
    <source>
        <tissue evidence="2">Whole aphids</tissue>
    </source>
</reference>
<feature type="compositionally biased region" description="Low complexity" evidence="1">
    <location>
        <begin position="1"/>
        <end position="18"/>
    </location>
</feature>
<evidence type="ECO:0000313" key="2">
    <source>
        <dbReference type="EMBL" id="KAE9525118.1"/>
    </source>
</evidence>
<feature type="region of interest" description="Disordered" evidence="1">
    <location>
        <begin position="1"/>
        <end position="23"/>
    </location>
</feature>
<gene>
    <name evidence="2" type="ORF">AGLY_014532</name>
</gene>
<organism evidence="2 3">
    <name type="scientific">Aphis glycines</name>
    <name type="common">Soybean aphid</name>
    <dbReference type="NCBI Taxonomy" id="307491"/>
    <lineage>
        <taxon>Eukaryota</taxon>
        <taxon>Metazoa</taxon>
        <taxon>Ecdysozoa</taxon>
        <taxon>Arthropoda</taxon>
        <taxon>Hexapoda</taxon>
        <taxon>Insecta</taxon>
        <taxon>Pterygota</taxon>
        <taxon>Neoptera</taxon>
        <taxon>Paraneoptera</taxon>
        <taxon>Hemiptera</taxon>
        <taxon>Sternorrhyncha</taxon>
        <taxon>Aphidomorpha</taxon>
        <taxon>Aphidoidea</taxon>
        <taxon>Aphididae</taxon>
        <taxon>Aphidini</taxon>
        <taxon>Aphis</taxon>
        <taxon>Aphis</taxon>
    </lineage>
</organism>
<keyword evidence="3" id="KW-1185">Reference proteome</keyword>
<proteinExistence type="predicted"/>
<dbReference type="Proteomes" id="UP000475862">
    <property type="component" value="Unassembled WGS sequence"/>
</dbReference>
<sequence length="221" mass="26033">MSVSNTMSTGHTTTTNSHKAPRNTHSVLRPRYYCLATVVVHDRTNNKTVRQHERFARLAKQVTRPNKTCKSTIRSDVPGRYHFRHHYRLPLTAASHHYLFRYHPRLRCHQGFQVFPVHPFPLSGINPKTICHFLRVFSALFPRWPPLINTNIVISYLFMCTSDEIFFKVLKHFCRRYKLNNLKTYSELIFNYKDLENVSAIFVFSLRPTCSNIDKTHSLKI</sequence>
<protein>
    <submittedName>
        <fullName evidence="2">Uncharacterized protein</fullName>
    </submittedName>
</protein>